<evidence type="ECO:0000256" key="5">
    <source>
        <dbReference type="ARBA" id="ARBA00022692"/>
    </source>
</evidence>
<evidence type="ECO:0000256" key="3">
    <source>
        <dbReference type="ARBA" id="ARBA00011489"/>
    </source>
</evidence>
<name>A0A8T3ABX8_DENNO</name>
<feature type="domain" description="Casparian strip membrane protein" evidence="9">
    <location>
        <begin position="165"/>
        <end position="303"/>
    </location>
</feature>
<keyword evidence="4 8" id="KW-1003">Cell membrane</keyword>
<proteinExistence type="inferred from homology"/>
<feature type="transmembrane region" description="Helical" evidence="8">
    <location>
        <begin position="211"/>
        <end position="236"/>
    </location>
</feature>
<keyword evidence="11" id="KW-1185">Reference proteome</keyword>
<feature type="transmembrane region" description="Helical" evidence="8">
    <location>
        <begin position="172"/>
        <end position="191"/>
    </location>
</feature>
<sequence>MTFYPRPTKRLAGEDFAAGRHSITIPLSTAVTMPAPTDIASTFHTFQKPARTLTVHSKTTPDLAKPAPPPDYFVVNILALLKLIAGIKLTETAVTSPAPSKAVKTLPAPVPPEFSVVEIPNWEISATTSAVPEVSATTLVPSEVIITTAPPPAKTTDSLNVRKHSMRVLQIIVRNLAAMATLTASIIMLFNEEQIHLSGFQLTANYKFSPAFEFFVIGNGFACIYAFASMIIIICYGSNLAMQFLDTLVMGLVMAAAAAATAVSYIGNKGNANASWQPVCNHAEDYCYHSTVSIACSYLGFLLLLLVFTLTFMSKLSIYNISME</sequence>
<comment type="caution">
    <text evidence="10">The sequence shown here is derived from an EMBL/GenBank/DDBJ whole genome shotgun (WGS) entry which is preliminary data.</text>
</comment>
<dbReference type="PANTHER" id="PTHR36488">
    <property type="entry name" value="CASP-LIKE PROTEIN 1U1"/>
    <property type="match status" value="1"/>
</dbReference>
<dbReference type="GO" id="GO:0005886">
    <property type="term" value="C:plasma membrane"/>
    <property type="evidence" value="ECO:0007669"/>
    <property type="project" value="UniProtKB-SubCell"/>
</dbReference>
<dbReference type="OrthoDB" id="786988at2759"/>
<keyword evidence="7 8" id="KW-0472">Membrane</keyword>
<comment type="similarity">
    <text evidence="2 8">Belongs to the Casparian strip membrane proteins (CASP) family.</text>
</comment>
<reference evidence="10" key="1">
    <citation type="journal article" date="2022" name="Front. Genet.">
        <title>Chromosome-Scale Assembly of the Dendrobium nobile Genome Provides Insights Into the Molecular Mechanism of the Biosynthesis of the Medicinal Active Ingredient of Dendrobium.</title>
        <authorList>
            <person name="Xu Q."/>
            <person name="Niu S.-C."/>
            <person name="Li K.-L."/>
            <person name="Zheng P.-J."/>
            <person name="Zhang X.-J."/>
            <person name="Jia Y."/>
            <person name="Liu Y."/>
            <person name="Niu Y.-X."/>
            <person name="Yu L.-H."/>
            <person name="Chen D.-F."/>
            <person name="Zhang G.-Q."/>
        </authorList>
    </citation>
    <scope>NUCLEOTIDE SEQUENCE</scope>
    <source>
        <tissue evidence="10">Leaf</tissue>
    </source>
</reference>
<evidence type="ECO:0000256" key="2">
    <source>
        <dbReference type="ARBA" id="ARBA00007651"/>
    </source>
</evidence>
<accession>A0A8T3ABX8</accession>
<gene>
    <name evidence="10" type="ORF">KFK09_026096</name>
</gene>
<evidence type="ECO:0000256" key="8">
    <source>
        <dbReference type="RuleBase" id="RU361233"/>
    </source>
</evidence>
<keyword evidence="5 8" id="KW-0812">Transmembrane</keyword>
<dbReference type="Proteomes" id="UP000829196">
    <property type="component" value="Unassembled WGS sequence"/>
</dbReference>
<evidence type="ECO:0000256" key="1">
    <source>
        <dbReference type="ARBA" id="ARBA00004651"/>
    </source>
</evidence>
<dbReference type="InterPro" id="IPR006702">
    <property type="entry name" value="CASP_dom"/>
</dbReference>
<protein>
    <recommendedName>
        <fullName evidence="8">CASP-like protein</fullName>
    </recommendedName>
</protein>
<dbReference type="InterPro" id="IPR044173">
    <property type="entry name" value="CASPL"/>
</dbReference>
<dbReference type="Pfam" id="PF04535">
    <property type="entry name" value="CASP_dom"/>
    <property type="match status" value="1"/>
</dbReference>
<evidence type="ECO:0000313" key="10">
    <source>
        <dbReference type="EMBL" id="KAI0491835.1"/>
    </source>
</evidence>
<comment type="subcellular location">
    <subcellularLocation>
        <location evidence="1 8">Cell membrane</location>
        <topology evidence="1 8">Multi-pass membrane protein</topology>
    </subcellularLocation>
</comment>
<evidence type="ECO:0000256" key="4">
    <source>
        <dbReference type="ARBA" id="ARBA00022475"/>
    </source>
</evidence>
<evidence type="ECO:0000259" key="9">
    <source>
        <dbReference type="Pfam" id="PF04535"/>
    </source>
</evidence>
<dbReference type="EMBL" id="JAGYWB010000018">
    <property type="protein sequence ID" value="KAI0491835.1"/>
    <property type="molecule type" value="Genomic_DNA"/>
</dbReference>
<feature type="transmembrane region" description="Helical" evidence="8">
    <location>
        <begin position="248"/>
        <end position="268"/>
    </location>
</feature>
<dbReference type="NCBIfam" id="TIGR01569">
    <property type="entry name" value="A_tha_TIGR01569"/>
    <property type="match status" value="1"/>
</dbReference>
<comment type="subunit">
    <text evidence="3 8">Homodimer and heterodimers.</text>
</comment>
<evidence type="ECO:0000256" key="7">
    <source>
        <dbReference type="ARBA" id="ARBA00023136"/>
    </source>
</evidence>
<keyword evidence="6 8" id="KW-1133">Transmembrane helix</keyword>
<evidence type="ECO:0000313" key="11">
    <source>
        <dbReference type="Proteomes" id="UP000829196"/>
    </source>
</evidence>
<dbReference type="PANTHER" id="PTHR36488:SF8">
    <property type="entry name" value="CASP-LIKE PROTEIN 1U1"/>
    <property type="match status" value="1"/>
</dbReference>
<organism evidence="10 11">
    <name type="scientific">Dendrobium nobile</name>
    <name type="common">Orchid</name>
    <dbReference type="NCBI Taxonomy" id="94219"/>
    <lineage>
        <taxon>Eukaryota</taxon>
        <taxon>Viridiplantae</taxon>
        <taxon>Streptophyta</taxon>
        <taxon>Embryophyta</taxon>
        <taxon>Tracheophyta</taxon>
        <taxon>Spermatophyta</taxon>
        <taxon>Magnoliopsida</taxon>
        <taxon>Liliopsida</taxon>
        <taxon>Asparagales</taxon>
        <taxon>Orchidaceae</taxon>
        <taxon>Epidendroideae</taxon>
        <taxon>Malaxideae</taxon>
        <taxon>Dendrobiinae</taxon>
        <taxon>Dendrobium</taxon>
    </lineage>
</organism>
<dbReference type="InterPro" id="IPR006459">
    <property type="entry name" value="CASP/CASPL"/>
</dbReference>
<dbReference type="AlphaFoldDB" id="A0A8T3ABX8"/>
<evidence type="ECO:0000256" key="6">
    <source>
        <dbReference type="ARBA" id="ARBA00022989"/>
    </source>
</evidence>
<feature type="transmembrane region" description="Helical" evidence="8">
    <location>
        <begin position="288"/>
        <end position="313"/>
    </location>
</feature>